<reference evidence="1" key="1">
    <citation type="submission" date="2020-05" db="EMBL/GenBank/DDBJ databases">
        <authorList>
            <person name="Chiriac C."/>
            <person name="Salcher M."/>
            <person name="Ghai R."/>
            <person name="Kavagutti S V."/>
        </authorList>
    </citation>
    <scope>NUCLEOTIDE SEQUENCE</scope>
</reference>
<proteinExistence type="predicted"/>
<organism evidence="1">
    <name type="scientific">freshwater metagenome</name>
    <dbReference type="NCBI Taxonomy" id="449393"/>
    <lineage>
        <taxon>unclassified sequences</taxon>
        <taxon>metagenomes</taxon>
        <taxon>ecological metagenomes</taxon>
    </lineage>
</organism>
<name>A0A6J6YTP7_9ZZZZ</name>
<accession>A0A6J6YTP7</accession>
<protein>
    <submittedName>
        <fullName evidence="1">Unannotated protein</fullName>
    </submittedName>
</protein>
<evidence type="ECO:0000313" key="1">
    <source>
        <dbReference type="EMBL" id="CAB4808627.1"/>
    </source>
</evidence>
<dbReference type="EMBL" id="CAFAAJ010000085">
    <property type="protein sequence ID" value="CAB4808627.1"/>
    <property type="molecule type" value="Genomic_DNA"/>
</dbReference>
<gene>
    <name evidence="1" type="ORF">UFOPK3001_01397</name>
</gene>
<dbReference type="AlphaFoldDB" id="A0A6J6YTP7"/>
<sequence>MLCAQCEETARGCCRFCGRAVCSSHQQPLPYIIGLFAADPTKAIVVGGALWCGACRPQPEPIAMPELR</sequence>